<feature type="compositionally biased region" description="Basic and acidic residues" evidence="8">
    <location>
        <begin position="21"/>
        <end position="31"/>
    </location>
</feature>
<feature type="transmembrane region" description="Helical" evidence="9">
    <location>
        <begin position="95"/>
        <end position="113"/>
    </location>
</feature>
<evidence type="ECO:0000256" key="1">
    <source>
        <dbReference type="ARBA" id="ARBA00004651"/>
    </source>
</evidence>
<feature type="transmembrane region" description="Helical" evidence="9">
    <location>
        <begin position="177"/>
        <end position="194"/>
    </location>
</feature>
<dbReference type="Proteomes" id="UP001219901">
    <property type="component" value="Chromosome"/>
</dbReference>
<feature type="domain" description="ABC transporter" evidence="10">
    <location>
        <begin position="375"/>
        <end position="609"/>
    </location>
</feature>
<sequence length="632" mass="69828">MTSNPKNAPASKQPKRQRPANAEEEHSSLHESDEEMFAQLDSTVFKRFFYYASPYKKAVLVATLAVIGFTFANLSLPLMLKFGIDNAIREGDTNLLHIIAISLVGIAGVYWFTNFLQSVLITRVALTVLYDIRADMFLQLQRLALSFSDKTPIGALMSRMFGDVGALQEMLESSIEIIGDVLTLFGIIVILLVLDFQLAIVTLAIVPALFLIRVIWQPIARRAFLRMRRNSSVVGVYLDQNVSGIRVVQALNRQEENHGIMTGKVRTFFWSAVRASRLGGVLMPTVELMTGAALAIVLVVGGGRVLSESIEIGTMVAFLLYVQRFFEPIRTLTMHYALLQRAVASGHRIFELLDIPLEIADKPDAKPIGEVEGRVEFKKVTFGYNPERPILRNISFVAEPGQTIALVGPTGSGKTSITALAHRFYDVQDGSITIDGHDIRDVTQESIGGVMGMVLQEPFLFSKTVLDNIRYNTVNATREDVVAACKIIGAHDFVMQLENGYDTTLEQRGSNLSVGQRQLLSFARALVADPKILVLDEATANIDSYTERIIQDALKKLLEGRTALVIAHRLSTIRNSDQIIVVRDGEIVEMGTHDDLVASTGLYSQLWQTNYTSFDDIADNADDITGIPASNT</sequence>
<dbReference type="GO" id="GO:0005886">
    <property type="term" value="C:plasma membrane"/>
    <property type="evidence" value="ECO:0007669"/>
    <property type="project" value="UniProtKB-SubCell"/>
</dbReference>
<dbReference type="EMBL" id="CP046147">
    <property type="protein sequence ID" value="WFG39465.1"/>
    <property type="molecule type" value="Genomic_DNA"/>
</dbReference>
<feature type="transmembrane region" description="Helical" evidence="9">
    <location>
        <begin position="281"/>
        <end position="303"/>
    </location>
</feature>
<feature type="transmembrane region" description="Helical" evidence="9">
    <location>
        <begin position="200"/>
        <end position="219"/>
    </location>
</feature>
<keyword evidence="2" id="KW-0813">Transport</keyword>
<keyword evidence="7 9" id="KW-0472">Membrane</keyword>
<dbReference type="RefSeq" id="WP_342823190.1">
    <property type="nucleotide sequence ID" value="NZ_CP046146.1"/>
</dbReference>
<dbReference type="SUPFAM" id="SSF52540">
    <property type="entry name" value="P-loop containing nucleoside triphosphate hydrolases"/>
    <property type="match status" value="1"/>
</dbReference>
<dbReference type="SUPFAM" id="SSF90123">
    <property type="entry name" value="ABC transporter transmembrane region"/>
    <property type="match status" value="1"/>
</dbReference>
<dbReference type="InterPro" id="IPR027417">
    <property type="entry name" value="P-loop_NTPase"/>
</dbReference>
<reference evidence="14 15" key="1">
    <citation type="submission" date="2019-11" db="EMBL/GenBank/DDBJ databases">
        <authorList>
            <person name="Cho J.-C."/>
        </authorList>
    </citation>
    <scope>NUCLEOTIDE SEQUENCE [LARGE SCALE GENOMIC DNA]</scope>
    <source>
        <strain evidence="13 14">JH1073</strain>
        <strain evidence="12 15">JH702</strain>
    </source>
</reference>
<evidence type="ECO:0000259" key="11">
    <source>
        <dbReference type="PROSITE" id="PS50929"/>
    </source>
</evidence>
<evidence type="ECO:0000313" key="14">
    <source>
        <dbReference type="Proteomes" id="UP001219901"/>
    </source>
</evidence>
<evidence type="ECO:0000259" key="10">
    <source>
        <dbReference type="PROSITE" id="PS50893"/>
    </source>
</evidence>
<evidence type="ECO:0000256" key="6">
    <source>
        <dbReference type="ARBA" id="ARBA00022989"/>
    </source>
</evidence>
<protein>
    <submittedName>
        <fullName evidence="13">ATP-binding cassette domain-containing protein</fullName>
    </submittedName>
</protein>
<dbReference type="InterPro" id="IPR003593">
    <property type="entry name" value="AAA+_ATPase"/>
</dbReference>
<accession>A0AAJ5ZHH3</accession>
<dbReference type="GO" id="GO:0015421">
    <property type="term" value="F:ABC-type oligopeptide transporter activity"/>
    <property type="evidence" value="ECO:0007669"/>
    <property type="project" value="TreeGrafter"/>
</dbReference>
<evidence type="ECO:0000256" key="8">
    <source>
        <dbReference type="SAM" id="MobiDB-lite"/>
    </source>
</evidence>
<evidence type="ECO:0000313" key="13">
    <source>
        <dbReference type="EMBL" id="WFG39465.1"/>
    </source>
</evidence>
<evidence type="ECO:0000313" key="12">
    <source>
        <dbReference type="EMBL" id="MDG0865803.1"/>
    </source>
</evidence>
<dbReference type="GO" id="GO:0005524">
    <property type="term" value="F:ATP binding"/>
    <property type="evidence" value="ECO:0007669"/>
    <property type="project" value="UniProtKB-KW"/>
</dbReference>
<dbReference type="Pfam" id="PF00005">
    <property type="entry name" value="ABC_tran"/>
    <property type="match status" value="1"/>
</dbReference>
<feature type="region of interest" description="Disordered" evidence="8">
    <location>
        <begin position="1"/>
        <end position="33"/>
    </location>
</feature>
<feature type="transmembrane region" description="Helical" evidence="9">
    <location>
        <begin position="58"/>
        <end position="80"/>
    </location>
</feature>
<evidence type="ECO:0000256" key="4">
    <source>
        <dbReference type="ARBA" id="ARBA00022741"/>
    </source>
</evidence>
<evidence type="ECO:0000256" key="3">
    <source>
        <dbReference type="ARBA" id="ARBA00022692"/>
    </source>
</evidence>
<dbReference type="Gene3D" id="3.40.50.300">
    <property type="entry name" value="P-loop containing nucleotide triphosphate hydrolases"/>
    <property type="match status" value="1"/>
</dbReference>
<dbReference type="FunFam" id="3.40.50.300:FF:000287">
    <property type="entry name" value="Multidrug ABC transporter ATP-binding protein"/>
    <property type="match status" value="1"/>
</dbReference>
<keyword evidence="14" id="KW-1185">Reference proteome</keyword>
<dbReference type="InterPro" id="IPR017871">
    <property type="entry name" value="ABC_transporter-like_CS"/>
</dbReference>
<keyword evidence="4" id="KW-0547">Nucleotide-binding</keyword>
<feature type="domain" description="ABC transmembrane type-1" evidence="11">
    <location>
        <begin position="60"/>
        <end position="341"/>
    </location>
</feature>
<name>A0AAJ5ZHH3_9CHLR</name>
<dbReference type="Gene3D" id="1.20.1560.10">
    <property type="entry name" value="ABC transporter type 1, transmembrane domain"/>
    <property type="match status" value="1"/>
</dbReference>
<gene>
    <name evidence="12" type="ORF">GKO46_01785</name>
    <name evidence="13" type="ORF">GKO48_07480</name>
</gene>
<evidence type="ECO:0000256" key="7">
    <source>
        <dbReference type="ARBA" id="ARBA00023136"/>
    </source>
</evidence>
<evidence type="ECO:0000313" key="15">
    <source>
        <dbReference type="Proteomes" id="UP001321249"/>
    </source>
</evidence>
<dbReference type="PROSITE" id="PS00211">
    <property type="entry name" value="ABC_TRANSPORTER_1"/>
    <property type="match status" value="1"/>
</dbReference>
<evidence type="ECO:0000256" key="5">
    <source>
        <dbReference type="ARBA" id="ARBA00022840"/>
    </source>
</evidence>
<proteinExistence type="predicted"/>
<dbReference type="CDD" id="cd18545">
    <property type="entry name" value="ABC_6TM_YknV_like"/>
    <property type="match status" value="1"/>
</dbReference>
<evidence type="ECO:0000256" key="2">
    <source>
        <dbReference type="ARBA" id="ARBA00022448"/>
    </source>
</evidence>
<dbReference type="InterPro" id="IPR011527">
    <property type="entry name" value="ABC1_TM_dom"/>
</dbReference>
<reference evidence="14" key="3">
    <citation type="submission" date="2023-06" db="EMBL/GenBank/DDBJ databases">
        <title>Pangenomics reveal diversification of enzyme families and niche specialization in globally abundant SAR202 bacteria.</title>
        <authorList>
            <person name="Saw J.H.W."/>
        </authorList>
    </citation>
    <scope>NUCLEOTIDE SEQUENCE [LARGE SCALE GENOMIC DNA]</scope>
    <source>
        <strain evidence="14">JH1073</strain>
    </source>
</reference>
<dbReference type="CDD" id="cd03254">
    <property type="entry name" value="ABCC_Glucan_exporter_like"/>
    <property type="match status" value="1"/>
</dbReference>
<keyword evidence="3 9" id="KW-0812">Transmembrane</keyword>
<reference evidence="13" key="2">
    <citation type="journal article" date="2023" name="Nat. Commun.">
        <title>Cultivation of marine bacteria of the SAR202 clade.</title>
        <authorList>
            <person name="Lim Y."/>
            <person name="Seo J.H."/>
            <person name="Giovannoni S.J."/>
            <person name="Kang I."/>
            <person name="Cho J.C."/>
        </authorList>
    </citation>
    <scope>NUCLEOTIDE SEQUENCE</scope>
    <source>
        <strain evidence="13">JH1073</strain>
    </source>
</reference>
<dbReference type="GO" id="GO:0016887">
    <property type="term" value="F:ATP hydrolysis activity"/>
    <property type="evidence" value="ECO:0007669"/>
    <property type="project" value="InterPro"/>
</dbReference>
<dbReference type="PROSITE" id="PS50893">
    <property type="entry name" value="ABC_TRANSPORTER_2"/>
    <property type="match status" value="1"/>
</dbReference>
<comment type="subcellular location">
    <subcellularLocation>
        <location evidence="1">Cell membrane</location>
        <topology evidence="1">Multi-pass membrane protein</topology>
    </subcellularLocation>
</comment>
<dbReference type="PANTHER" id="PTHR43394">
    <property type="entry name" value="ATP-DEPENDENT PERMEASE MDL1, MITOCHONDRIAL"/>
    <property type="match status" value="1"/>
</dbReference>
<dbReference type="InterPro" id="IPR003439">
    <property type="entry name" value="ABC_transporter-like_ATP-bd"/>
</dbReference>
<dbReference type="PANTHER" id="PTHR43394:SF1">
    <property type="entry name" value="ATP-BINDING CASSETTE SUB-FAMILY B MEMBER 10, MITOCHONDRIAL"/>
    <property type="match status" value="1"/>
</dbReference>
<keyword evidence="6 9" id="KW-1133">Transmembrane helix</keyword>
<dbReference type="InterPro" id="IPR039421">
    <property type="entry name" value="Type_1_exporter"/>
</dbReference>
<dbReference type="PROSITE" id="PS50929">
    <property type="entry name" value="ABC_TM1F"/>
    <property type="match status" value="1"/>
</dbReference>
<dbReference type="EMBL" id="WMBE01000001">
    <property type="protein sequence ID" value="MDG0865803.1"/>
    <property type="molecule type" value="Genomic_DNA"/>
</dbReference>
<keyword evidence="5 13" id="KW-0067">ATP-binding</keyword>
<dbReference type="InterPro" id="IPR036640">
    <property type="entry name" value="ABC1_TM_sf"/>
</dbReference>
<dbReference type="AlphaFoldDB" id="A0AAJ5ZHH3"/>
<organism evidence="13 14">
    <name type="scientific">Candidatus Lucifugimonas marina</name>
    <dbReference type="NCBI Taxonomy" id="3038979"/>
    <lineage>
        <taxon>Bacteria</taxon>
        <taxon>Bacillati</taxon>
        <taxon>Chloroflexota</taxon>
        <taxon>Dehalococcoidia</taxon>
        <taxon>SAR202 cluster</taxon>
        <taxon>Candidatus Lucifugimonadales</taxon>
        <taxon>Candidatus Lucifugimonadaceae</taxon>
        <taxon>Candidatus Lucifugimonas</taxon>
    </lineage>
</organism>
<dbReference type="SMART" id="SM00382">
    <property type="entry name" value="AAA"/>
    <property type="match status" value="1"/>
</dbReference>
<evidence type="ECO:0000256" key="9">
    <source>
        <dbReference type="SAM" id="Phobius"/>
    </source>
</evidence>
<dbReference type="Pfam" id="PF00664">
    <property type="entry name" value="ABC_membrane"/>
    <property type="match status" value="1"/>
</dbReference>
<dbReference type="Proteomes" id="UP001321249">
    <property type="component" value="Unassembled WGS sequence"/>
</dbReference>